<evidence type="ECO:0000256" key="3">
    <source>
        <dbReference type="ARBA" id="ARBA00023002"/>
    </source>
</evidence>
<dbReference type="GO" id="GO:0030267">
    <property type="term" value="F:glyoxylate reductase (NADPH) activity"/>
    <property type="evidence" value="ECO:0007669"/>
    <property type="project" value="TreeGrafter"/>
</dbReference>
<dbReference type="VEuPathDB" id="FungiDB:I303_07586"/>
<dbReference type="GO" id="GO:0051287">
    <property type="term" value="F:NAD binding"/>
    <property type="evidence" value="ECO:0007669"/>
    <property type="project" value="InterPro"/>
</dbReference>
<feature type="domain" description="D-isomer specific 2-hydroxyacid dehydrogenase catalytic" evidence="6">
    <location>
        <begin position="67"/>
        <end position="327"/>
    </location>
</feature>
<keyword evidence="2" id="KW-0521">NADP</keyword>
<dbReference type="Pfam" id="PF02826">
    <property type="entry name" value="2-Hacid_dh_C"/>
    <property type="match status" value="1"/>
</dbReference>
<dbReference type="SUPFAM" id="SSF51735">
    <property type="entry name" value="NAD(P)-binding Rossmann-fold domains"/>
    <property type="match status" value="1"/>
</dbReference>
<dbReference type="GeneID" id="28971285"/>
<dbReference type="GO" id="GO:0005829">
    <property type="term" value="C:cytosol"/>
    <property type="evidence" value="ECO:0007669"/>
    <property type="project" value="TreeGrafter"/>
</dbReference>
<dbReference type="PROSITE" id="PS00065">
    <property type="entry name" value="D_2_HYDROXYACID_DH_1"/>
    <property type="match status" value="1"/>
</dbReference>
<dbReference type="Pfam" id="PF00389">
    <property type="entry name" value="2-Hacid_dh"/>
    <property type="match status" value="1"/>
</dbReference>
<dbReference type="PANTHER" id="PTHR10996">
    <property type="entry name" value="2-HYDROXYACID DEHYDROGENASE-RELATED"/>
    <property type="match status" value="1"/>
</dbReference>
<reference evidence="9" key="2">
    <citation type="submission" date="2013-07" db="EMBL/GenBank/DDBJ databases">
        <authorList>
            <consortium name="The Broad Institute Genome Sequencing Platform"/>
            <person name="Cuomo C."/>
            <person name="Litvintseva A."/>
            <person name="Chen Y."/>
            <person name="Heitman J."/>
            <person name="Sun S."/>
            <person name="Springer D."/>
            <person name="Dromer F."/>
            <person name="Young S.K."/>
            <person name="Zeng Q."/>
            <person name="Gargeya S."/>
            <person name="Fitzgerald M."/>
            <person name="Abouelleil A."/>
            <person name="Alvarado L."/>
            <person name="Berlin A.M."/>
            <person name="Chapman S.B."/>
            <person name="Dewar J."/>
            <person name="Goldberg J."/>
            <person name="Griggs A."/>
            <person name="Gujja S."/>
            <person name="Hansen M."/>
            <person name="Howarth C."/>
            <person name="Imamovic A."/>
            <person name="Larimer J."/>
            <person name="McCowan C."/>
            <person name="Murphy C."/>
            <person name="Pearson M."/>
            <person name="Priest M."/>
            <person name="Roberts A."/>
            <person name="Saif S."/>
            <person name="Shea T."/>
            <person name="Sykes S."/>
            <person name="Wortman J."/>
            <person name="Nusbaum C."/>
            <person name="Birren B."/>
        </authorList>
    </citation>
    <scope>NUCLEOTIDE SEQUENCE</scope>
    <source>
        <strain evidence="9">CBS 10117</strain>
    </source>
</reference>
<dbReference type="CDD" id="cd12168">
    <property type="entry name" value="Mand_dh_like"/>
    <property type="match status" value="1"/>
</dbReference>
<comment type="similarity">
    <text evidence="1 5">Belongs to the D-isomer specific 2-hydroxyacid dehydrogenase family.</text>
</comment>
<evidence type="ECO:0000259" key="7">
    <source>
        <dbReference type="Pfam" id="PF02826"/>
    </source>
</evidence>
<dbReference type="InterPro" id="IPR006139">
    <property type="entry name" value="D-isomer_2_OHA_DH_cat_dom"/>
</dbReference>
<evidence type="ECO:0000256" key="4">
    <source>
        <dbReference type="ARBA" id="ARBA00023027"/>
    </source>
</evidence>
<reference evidence="8" key="1">
    <citation type="submission" date="2013-07" db="EMBL/GenBank/DDBJ databases">
        <title>The Genome Sequence of Cryptococcus dejecticola CBS10117.</title>
        <authorList>
            <consortium name="The Broad Institute Genome Sequencing Platform"/>
            <person name="Cuomo C."/>
            <person name="Litvintseva A."/>
            <person name="Chen Y."/>
            <person name="Heitman J."/>
            <person name="Sun S."/>
            <person name="Springer D."/>
            <person name="Dromer F."/>
            <person name="Young S.K."/>
            <person name="Zeng Q."/>
            <person name="Gargeya S."/>
            <person name="Fitzgerald M."/>
            <person name="Abouelleil A."/>
            <person name="Alvarado L."/>
            <person name="Berlin A.M."/>
            <person name="Chapman S.B."/>
            <person name="Dewar J."/>
            <person name="Goldberg J."/>
            <person name="Griggs A."/>
            <person name="Gujja S."/>
            <person name="Hansen M."/>
            <person name="Howarth C."/>
            <person name="Imamovic A."/>
            <person name="Larimer J."/>
            <person name="McCowan C."/>
            <person name="Murphy C."/>
            <person name="Pearson M."/>
            <person name="Priest M."/>
            <person name="Roberts A."/>
            <person name="Saif S."/>
            <person name="Shea T."/>
            <person name="Sykes S."/>
            <person name="Wortman J."/>
            <person name="Nusbaum C."/>
            <person name="Birren B."/>
        </authorList>
    </citation>
    <scope>NUCLEOTIDE SEQUENCE [LARGE SCALE GENOMIC DNA]</scope>
    <source>
        <strain evidence="8">CBS 10117</strain>
    </source>
</reference>
<evidence type="ECO:0000313" key="8">
    <source>
        <dbReference type="EMBL" id="OBR81676.1"/>
    </source>
</evidence>
<evidence type="ECO:0000256" key="5">
    <source>
        <dbReference type="RuleBase" id="RU003719"/>
    </source>
</evidence>
<dbReference type="EMBL" id="CP144539">
    <property type="protein sequence ID" value="WWC64962.1"/>
    <property type="molecule type" value="Genomic_DNA"/>
</dbReference>
<reference evidence="9" key="3">
    <citation type="submission" date="2024-02" db="EMBL/GenBank/DDBJ databases">
        <title>Comparative genomics of Cryptococcus and Kwoniella reveals pathogenesis evolution and contrasting modes of karyotype evolution via chromosome fusion or intercentromeric recombination.</title>
        <authorList>
            <person name="Coelho M.A."/>
            <person name="David-Palma M."/>
            <person name="Shea T."/>
            <person name="Bowers K."/>
            <person name="McGinley-Smith S."/>
            <person name="Mohammad A.W."/>
            <person name="Gnirke A."/>
            <person name="Yurkov A.M."/>
            <person name="Nowrousian M."/>
            <person name="Sun S."/>
            <person name="Cuomo C.A."/>
            <person name="Heitman J."/>
        </authorList>
    </citation>
    <scope>NUCLEOTIDE SEQUENCE</scope>
    <source>
        <strain evidence="9">CBS 10117</strain>
    </source>
</reference>
<organism evidence="8">
    <name type="scientific">Kwoniella dejecticola CBS 10117</name>
    <dbReference type="NCBI Taxonomy" id="1296121"/>
    <lineage>
        <taxon>Eukaryota</taxon>
        <taxon>Fungi</taxon>
        <taxon>Dikarya</taxon>
        <taxon>Basidiomycota</taxon>
        <taxon>Agaricomycotina</taxon>
        <taxon>Tremellomycetes</taxon>
        <taxon>Tremellales</taxon>
        <taxon>Cryptococcaceae</taxon>
        <taxon>Kwoniella</taxon>
    </lineage>
</organism>
<dbReference type="SUPFAM" id="SSF52283">
    <property type="entry name" value="Formate/glycerate dehydrogenase catalytic domain-like"/>
    <property type="match status" value="1"/>
</dbReference>
<dbReference type="Gene3D" id="3.40.50.720">
    <property type="entry name" value="NAD(P)-binding Rossmann-like Domain"/>
    <property type="match status" value="2"/>
</dbReference>
<keyword evidence="4" id="KW-0520">NAD</keyword>
<dbReference type="STRING" id="1296121.A0A1A5ZV42"/>
<feature type="domain" description="D-isomer specific 2-hydroxyacid dehydrogenase NAD-binding" evidence="7">
    <location>
        <begin position="122"/>
        <end position="296"/>
    </location>
</feature>
<dbReference type="PROSITE" id="PS00671">
    <property type="entry name" value="D_2_HYDROXYACID_DH_3"/>
    <property type="match status" value="1"/>
</dbReference>
<protein>
    <recommendedName>
        <fullName evidence="11">2-hydroxyacid dehydrogenase</fullName>
    </recommendedName>
</protein>
<evidence type="ECO:0000313" key="10">
    <source>
        <dbReference type="Proteomes" id="UP000078595"/>
    </source>
</evidence>
<sequence length="331" mass="35878">MAPKVLLMGELYWAGKDAEQLLGGIADVVSMESSSREELFKDFASGGRYSDVVAIYHEHLSDKITGHPDTDFMNALPSSCKWFAHKGAGYDSVDVHTAKSRGIGVSNTPGAVDEATATTAVFLLIATMRRFSQCEAVLRAGGFVAKGVEESARDLSGKTVGILGMGGIGLQMANYIRPFGCNLVYHNRKPNALAPPDVKYIADLYDMLGQVDVLMVSIPLSEKTRGFIGEKEIRAMKKGSIIVNTARGPVIDEEAMIKALQDGHLGSVGLDVFVKEPEVDQRLRDMPHVTLLPHVGTENQDARRKMEVTALTNIKEYLTNGVGPNLVPECK</sequence>
<evidence type="ECO:0000256" key="1">
    <source>
        <dbReference type="ARBA" id="ARBA00005854"/>
    </source>
</evidence>
<dbReference type="InterPro" id="IPR050223">
    <property type="entry name" value="D-isomer_2-hydroxyacid_DH"/>
</dbReference>
<evidence type="ECO:0008006" key="11">
    <source>
        <dbReference type="Google" id="ProtNLM"/>
    </source>
</evidence>
<evidence type="ECO:0000313" key="9">
    <source>
        <dbReference type="EMBL" id="WWC64962.1"/>
    </source>
</evidence>
<dbReference type="Proteomes" id="UP000078595">
    <property type="component" value="Chromosome 10"/>
</dbReference>
<proteinExistence type="inferred from homology"/>
<dbReference type="RefSeq" id="XP_018259518.1">
    <property type="nucleotide sequence ID" value="XM_018410850.1"/>
</dbReference>
<accession>A0A1A5ZV42</accession>
<evidence type="ECO:0000259" key="6">
    <source>
        <dbReference type="Pfam" id="PF00389"/>
    </source>
</evidence>
<dbReference type="GO" id="GO:0016618">
    <property type="term" value="F:hydroxypyruvate reductase [NAD(P)H] activity"/>
    <property type="evidence" value="ECO:0007669"/>
    <property type="project" value="TreeGrafter"/>
</dbReference>
<dbReference type="FunFam" id="3.40.50.720:FF:000213">
    <property type="entry name" value="Putative 2-hydroxyacid dehydrogenase"/>
    <property type="match status" value="1"/>
</dbReference>
<keyword evidence="10" id="KW-1185">Reference proteome</keyword>
<keyword evidence="3 5" id="KW-0560">Oxidoreductase</keyword>
<dbReference type="PANTHER" id="PTHR10996:SF257">
    <property type="entry name" value="GLYOXYLATE REDUCTASE 1"/>
    <property type="match status" value="1"/>
</dbReference>
<evidence type="ECO:0000256" key="2">
    <source>
        <dbReference type="ARBA" id="ARBA00022857"/>
    </source>
</evidence>
<dbReference type="EMBL" id="KI894036">
    <property type="protein sequence ID" value="OBR81676.1"/>
    <property type="molecule type" value="Genomic_DNA"/>
</dbReference>
<name>A0A1A5ZV42_9TREE</name>
<dbReference type="InterPro" id="IPR029753">
    <property type="entry name" value="D-isomer_DH_CS"/>
</dbReference>
<gene>
    <name evidence="8" type="ORF">I303_07586</name>
    <name evidence="9" type="ORF">I303_107576</name>
</gene>
<dbReference type="AlphaFoldDB" id="A0A1A5ZV42"/>
<dbReference type="KEGG" id="kdj:28971285"/>
<dbReference type="InterPro" id="IPR006140">
    <property type="entry name" value="D-isomer_DH_NAD-bd"/>
</dbReference>
<dbReference type="InterPro" id="IPR036291">
    <property type="entry name" value="NAD(P)-bd_dom_sf"/>
</dbReference>
<dbReference type="OrthoDB" id="9991913at2759"/>
<dbReference type="InterPro" id="IPR029752">
    <property type="entry name" value="D-isomer_DH_CS1"/>
</dbReference>